<keyword evidence="2" id="KW-1185">Reference proteome</keyword>
<dbReference type="AlphaFoldDB" id="A0A401IUA0"/>
<dbReference type="EMBL" id="BFFP01000025">
    <property type="protein sequence ID" value="GBG95085.1"/>
    <property type="molecule type" value="Genomic_DNA"/>
</dbReference>
<name>A0A401IUA0_9LACO</name>
<sequence length="332" mass="38152">MSNSYTTLRSKKTTILLDPDIEQALTLEEHDYVILTHLDFDAVDFLTNYAEQKPVYVSFEFFKLMQKLIKVNLVENIQTKLAILPYNYPVQLGDIQIHALSNDDGLFGSLALMAKGANATVGYCDAFYLHGNHNKRIKTWKKTFRDAHLTTLLLGSRIAPFAKKENQLSENGMQEMLTKFISKNSAAELLTVLLSPWDPERLYRYDKTAKNCHRPIIWNHNYLQLLQAFYPFADFYNAQNLPQDFAQVLVQVEQSRQLNTMPVFLDPALLHPHAINSTGLIYQQPLCALSEAELNEFTDFVGAENIIMKTDKSLEFERQVPAKWQQELLVDL</sequence>
<protein>
    <submittedName>
        <fullName evidence="1">Uncharacterized protein</fullName>
    </submittedName>
</protein>
<dbReference type="Proteomes" id="UP000286848">
    <property type="component" value="Unassembled WGS sequence"/>
</dbReference>
<comment type="caution">
    <text evidence="1">The sequence shown here is derived from an EMBL/GenBank/DDBJ whole genome shotgun (WGS) entry which is preliminary data.</text>
</comment>
<dbReference type="Gene3D" id="3.60.15.10">
    <property type="entry name" value="Ribonuclease Z/Hydroxyacylglutathione hydrolase-like"/>
    <property type="match status" value="1"/>
</dbReference>
<dbReference type="OrthoDB" id="2274407at2"/>
<gene>
    <name evidence="1" type="ORF">LFYK43_15440</name>
</gene>
<dbReference type="SUPFAM" id="SSF56281">
    <property type="entry name" value="Metallo-hydrolase/oxidoreductase"/>
    <property type="match status" value="1"/>
</dbReference>
<accession>A0A401IUA0</accession>
<organism evidence="1 2">
    <name type="scientific">Ligilactobacillus salitolerans</name>
    <dbReference type="NCBI Taxonomy" id="1808352"/>
    <lineage>
        <taxon>Bacteria</taxon>
        <taxon>Bacillati</taxon>
        <taxon>Bacillota</taxon>
        <taxon>Bacilli</taxon>
        <taxon>Lactobacillales</taxon>
        <taxon>Lactobacillaceae</taxon>
        <taxon>Ligilactobacillus</taxon>
    </lineage>
</organism>
<evidence type="ECO:0000313" key="1">
    <source>
        <dbReference type="EMBL" id="GBG95085.1"/>
    </source>
</evidence>
<proteinExistence type="predicted"/>
<dbReference type="RefSeq" id="WP_124977083.1">
    <property type="nucleotide sequence ID" value="NZ_BFFP01000025.1"/>
</dbReference>
<reference evidence="1 2" key="1">
    <citation type="journal article" date="2019" name="Int. J. Syst. Evol. Microbiol.">
        <title>Lactobacillus salitolerans sp. nov., a novel lactic acid bacterium isolated from spent mushroom substrates.</title>
        <authorList>
            <person name="Tohno M."/>
            <person name="Tanizawa Y."/>
            <person name="Kojima Y."/>
            <person name="Sakamoto M."/>
            <person name="Nakamura Y."/>
            <person name="Ohkuma M."/>
            <person name="Kobayashi H."/>
        </authorList>
    </citation>
    <scope>NUCLEOTIDE SEQUENCE [LARGE SCALE GENOMIC DNA]</scope>
    <source>
        <strain evidence="1 2">YK43</strain>
    </source>
</reference>
<dbReference type="InterPro" id="IPR036866">
    <property type="entry name" value="RibonucZ/Hydroxyglut_hydro"/>
</dbReference>
<evidence type="ECO:0000313" key="2">
    <source>
        <dbReference type="Proteomes" id="UP000286848"/>
    </source>
</evidence>